<keyword evidence="1" id="KW-0732">Signal</keyword>
<sequence length="100" mass="10043">MKRIVVGILLFGGMLTGAVAPAAAQAPEPQPAASSPEVGGRLDGIARATPINYYGGSSPFYTKTCTYDGPQPCVYGGPLAALARLIDTGSGGWGIGSSMP</sequence>
<keyword evidence="3" id="KW-1185">Reference proteome</keyword>
<feature type="chain" id="PRO_5037495015" evidence="1">
    <location>
        <begin position="23"/>
        <end position="100"/>
    </location>
</feature>
<evidence type="ECO:0000256" key="1">
    <source>
        <dbReference type="SAM" id="SignalP"/>
    </source>
</evidence>
<reference evidence="2" key="1">
    <citation type="journal article" date="2014" name="Int. J. Syst. Evol. Microbiol.">
        <title>Complete genome sequence of Corynebacterium casei LMG S-19264T (=DSM 44701T), isolated from a smear-ripened cheese.</title>
        <authorList>
            <consortium name="US DOE Joint Genome Institute (JGI-PGF)"/>
            <person name="Walter F."/>
            <person name="Albersmeier A."/>
            <person name="Kalinowski J."/>
            <person name="Ruckert C."/>
        </authorList>
    </citation>
    <scope>NUCLEOTIDE SEQUENCE</scope>
    <source>
        <strain evidence="2">CGMCC 4.7278</strain>
    </source>
</reference>
<gene>
    <name evidence="2" type="ORF">GCM10011591_23430</name>
</gene>
<organism evidence="2 3">
    <name type="scientific">Nocardia camponoti</name>
    <dbReference type="NCBI Taxonomy" id="1616106"/>
    <lineage>
        <taxon>Bacteria</taxon>
        <taxon>Bacillati</taxon>
        <taxon>Actinomycetota</taxon>
        <taxon>Actinomycetes</taxon>
        <taxon>Mycobacteriales</taxon>
        <taxon>Nocardiaceae</taxon>
        <taxon>Nocardia</taxon>
    </lineage>
</organism>
<dbReference type="AlphaFoldDB" id="A0A917V9B2"/>
<reference evidence="2" key="2">
    <citation type="submission" date="2020-09" db="EMBL/GenBank/DDBJ databases">
        <authorList>
            <person name="Sun Q."/>
            <person name="Zhou Y."/>
        </authorList>
    </citation>
    <scope>NUCLEOTIDE SEQUENCE</scope>
    <source>
        <strain evidence="2">CGMCC 4.7278</strain>
    </source>
</reference>
<protein>
    <submittedName>
        <fullName evidence="2">Uncharacterized protein</fullName>
    </submittedName>
</protein>
<name>A0A917V9B2_9NOCA</name>
<dbReference type="Proteomes" id="UP000612956">
    <property type="component" value="Unassembled WGS sequence"/>
</dbReference>
<dbReference type="RefSeq" id="WP_188828930.1">
    <property type="nucleotide sequence ID" value="NZ_BMMW01000002.1"/>
</dbReference>
<accession>A0A917V9B2</accession>
<evidence type="ECO:0000313" key="3">
    <source>
        <dbReference type="Proteomes" id="UP000612956"/>
    </source>
</evidence>
<proteinExistence type="predicted"/>
<feature type="signal peptide" evidence="1">
    <location>
        <begin position="1"/>
        <end position="22"/>
    </location>
</feature>
<evidence type="ECO:0000313" key="2">
    <source>
        <dbReference type="EMBL" id="GGK51175.1"/>
    </source>
</evidence>
<comment type="caution">
    <text evidence="2">The sequence shown here is derived from an EMBL/GenBank/DDBJ whole genome shotgun (WGS) entry which is preliminary data.</text>
</comment>
<dbReference type="EMBL" id="BMMW01000002">
    <property type="protein sequence ID" value="GGK51175.1"/>
    <property type="molecule type" value="Genomic_DNA"/>
</dbReference>